<proteinExistence type="predicted"/>
<accession>A0AAX4I7L1</accession>
<dbReference type="Proteomes" id="UP001322277">
    <property type="component" value="Chromosome 2"/>
</dbReference>
<dbReference type="RefSeq" id="XP_062776122.1">
    <property type="nucleotide sequence ID" value="XM_062920071.1"/>
</dbReference>
<organism evidence="1 2">
    <name type="scientific">Colletotrichum destructivum</name>
    <dbReference type="NCBI Taxonomy" id="34406"/>
    <lineage>
        <taxon>Eukaryota</taxon>
        <taxon>Fungi</taxon>
        <taxon>Dikarya</taxon>
        <taxon>Ascomycota</taxon>
        <taxon>Pezizomycotina</taxon>
        <taxon>Sordariomycetes</taxon>
        <taxon>Hypocreomycetidae</taxon>
        <taxon>Glomerellales</taxon>
        <taxon>Glomerellaceae</taxon>
        <taxon>Colletotrichum</taxon>
        <taxon>Colletotrichum destructivum species complex</taxon>
    </lineage>
</organism>
<gene>
    <name evidence="1" type="ORF">CDEST_03912</name>
</gene>
<dbReference type="AlphaFoldDB" id="A0AAX4I7L1"/>
<sequence>MAFFLVLRMSPSGEATALFGTNEEDAGHAWQRDHRGHGTAAWQAVDNWAENAKRLGDRTRGMSQVAHARYEVCRGGDVPVWFGAE</sequence>
<dbReference type="GeneID" id="87940415"/>
<protein>
    <submittedName>
        <fullName evidence="1">Uncharacterized protein</fullName>
    </submittedName>
</protein>
<keyword evidence="2" id="KW-1185">Reference proteome</keyword>
<dbReference type="EMBL" id="CP137306">
    <property type="protein sequence ID" value="WQF78898.1"/>
    <property type="molecule type" value="Genomic_DNA"/>
</dbReference>
<reference evidence="2" key="1">
    <citation type="journal article" date="2023" name="bioRxiv">
        <title>Complete genome of the Medicago anthracnose fungus, Colletotrichum destructivum, reveals a mini-chromosome-like region within a core chromosome.</title>
        <authorList>
            <person name="Lapalu N."/>
            <person name="Simon A."/>
            <person name="Lu A."/>
            <person name="Plaumann P.-L."/>
            <person name="Amselem J."/>
            <person name="Pigne S."/>
            <person name="Auger A."/>
            <person name="Koch C."/>
            <person name="Dallery J.-F."/>
            <person name="O'Connell R.J."/>
        </authorList>
    </citation>
    <scope>NUCLEOTIDE SEQUENCE [LARGE SCALE GENOMIC DNA]</scope>
    <source>
        <strain evidence="2">CBS 520.97</strain>
    </source>
</reference>
<evidence type="ECO:0000313" key="2">
    <source>
        <dbReference type="Proteomes" id="UP001322277"/>
    </source>
</evidence>
<dbReference type="KEGG" id="cdet:87940415"/>
<evidence type="ECO:0000313" key="1">
    <source>
        <dbReference type="EMBL" id="WQF78898.1"/>
    </source>
</evidence>
<name>A0AAX4I7L1_9PEZI</name>